<reference evidence="2 3" key="1">
    <citation type="journal article" date="2019" name="ISME J.">
        <title>Isolation and characterization of a thermophilic sulfur- and iron-reducing thaumarchaeote from a terrestrial acidic hot spring.</title>
        <authorList>
            <person name="Kato S."/>
            <person name="Itoh T."/>
            <person name="Yuki M."/>
            <person name="Nagamori M."/>
            <person name="Ohnishi M."/>
            <person name="Uematsu K."/>
            <person name="Suzuki K."/>
            <person name="Takashina T."/>
            <person name="Ohkuma M."/>
        </authorList>
    </citation>
    <scope>NUCLEOTIDE SEQUENCE [LARGE SCALE GENOMIC DNA]</scope>
    <source>
        <strain evidence="2 3">NAS-02</strain>
    </source>
</reference>
<feature type="compositionally biased region" description="Polar residues" evidence="1">
    <location>
        <begin position="25"/>
        <end position="42"/>
    </location>
</feature>
<name>A0A4V0P1H5_9ARCH</name>
<dbReference type="EMBL" id="AP018732">
    <property type="protein sequence ID" value="BBE41740.1"/>
    <property type="molecule type" value="Genomic_DNA"/>
</dbReference>
<dbReference type="Proteomes" id="UP000509448">
    <property type="component" value="Chromosome"/>
</dbReference>
<feature type="region of interest" description="Disordered" evidence="1">
    <location>
        <begin position="15"/>
        <end position="42"/>
    </location>
</feature>
<keyword evidence="3" id="KW-1185">Reference proteome</keyword>
<evidence type="ECO:0000256" key="1">
    <source>
        <dbReference type="SAM" id="MobiDB-lite"/>
    </source>
</evidence>
<sequence length="42" mass="4257">MEPGPLMDVTVFPAPEDNGVAPANSIASTKGGNAQNPSIYPT</sequence>
<dbReference type="AlphaFoldDB" id="A0A4V0P1H5"/>
<protein>
    <submittedName>
        <fullName evidence="2">Uncharacterized protein</fullName>
    </submittedName>
</protein>
<evidence type="ECO:0000313" key="3">
    <source>
        <dbReference type="Proteomes" id="UP000509448"/>
    </source>
</evidence>
<organism evidence="2 3">
    <name type="scientific">Conexivisphaera calida</name>
    <dbReference type="NCBI Taxonomy" id="1874277"/>
    <lineage>
        <taxon>Archaea</taxon>
        <taxon>Nitrososphaerota</taxon>
        <taxon>Conexivisphaeria</taxon>
        <taxon>Conexivisphaerales</taxon>
        <taxon>Conexivisphaeraceae</taxon>
        <taxon>Conexivisphaera</taxon>
    </lineage>
</organism>
<gene>
    <name evidence="2" type="ORF">NAS2_0349</name>
</gene>
<proteinExistence type="predicted"/>
<dbReference type="KEGG" id="ccai:NAS2_0349"/>
<accession>A0A4V0P1H5</accession>
<evidence type="ECO:0000313" key="2">
    <source>
        <dbReference type="EMBL" id="BBE41740.1"/>
    </source>
</evidence>